<evidence type="ECO:0000259" key="11">
    <source>
        <dbReference type="PROSITE" id="PS50929"/>
    </source>
</evidence>
<feature type="domain" description="ABC transmembrane type-1" evidence="11">
    <location>
        <begin position="48"/>
        <end position="338"/>
    </location>
</feature>
<evidence type="ECO:0000313" key="13">
    <source>
        <dbReference type="Proteomes" id="UP000027920"/>
    </source>
</evidence>
<evidence type="ECO:0000256" key="7">
    <source>
        <dbReference type="ARBA" id="ARBA00023136"/>
    </source>
</evidence>
<dbReference type="InterPro" id="IPR039421">
    <property type="entry name" value="Type_1_exporter"/>
</dbReference>
<dbReference type="InterPro" id="IPR027417">
    <property type="entry name" value="P-loop_NTPase"/>
</dbReference>
<keyword evidence="4" id="KW-0547">Nucleotide-binding</keyword>
<dbReference type="GO" id="GO:0005524">
    <property type="term" value="F:ATP binding"/>
    <property type="evidence" value="ECO:0007669"/>
    <property type="project" value="UniProtKB-KW"/>
</dbReference>
<feature type="transmembrane region" description="Helical" evidence="9">
    <location>
        <begin position="42"/>
        <end position="70"/>
    </location>
</feature>
<dbReference type="SUPFAM" id="SSF90123">
    <property type="entry name" value="ABC transporter transmembrane region"/>
    <property type="match status" value="2"/>
</dbReference>
<evidence type="ECO:0000256" key="3">
    <source>
        <dbReference type="ARBA" id="ARBA00022692"/>
    </source>
</evidence>
<reference evidence="12 13" key="1">
    <citation type="submission" date="2013-03" db="EMBL/GenBank/DDBJ databases">
        <title>The Genome Sequence of Exophiala aquamarina CBS 119918.</title>
        <authorList>
            <consortium name="The Broad Institute Genomics Platform"/>
            <person name="Cuomo C."/>
            <person name="de Hoog S."/>
            <person name="Gorbushina A."/>
            <person name="Walker B."/>
            <person name="Young S.K."/>
            <person name="Zeng Q."/>
            <person name="Gargeya S."/>
            <person name="Fitzgerald M."/>
            <person name="Haas B."/>
            <person name="Abouelleil A."/>
            <person name="Allen A.W."/>
            <person name="Alvarado L."/>
            <person name="Arachchi H.M."/>
            <person name="Berlin A.M."/>
            <person name="Chapman S.B."/>
            <person name="Gainer-Dewar J."/>
            <person name="Goldberg J."/>
            <person name="Griggs A."/>
            <person name="Gujja S."/>
            <person name="Hansen M."/>
            <person name="Howarth C."/>
            <person name="Imamovic A."/>
            <person name="Ireland A."/>
            <person name="Larimer J."/>
            <person name="McCowan C."/>
            <person name="Murphy C."/>
            <person name="Pearson M."/>
            <person name="Poon T.W."/>
            <person name="Priest M."/>
            <person name="Roberts A."/>
            <person name="Saif S."/>
            <person name="Shea T."/>
            <person name="Sisk P."/>
            <person name="Sykes S."/>
            <person name="Wortman J."/>
            <person name="Nusbaum C."/>
            <person name="Birren B."/>
        </authorList>
    </citation>
    <scope>NUCLEOTIDE SEQUENCE [LARGE SCALE GENOMIC DNA]</scope>
    <source>
        <strain evidence="12 13">CBS 119918</strain>
    </source>
</reference>
<dbReference type="SMART" id="SM00382">
    <property type="entry name" value="AAA"/>
    <property type="match status" value="2"/>
</dbReference>
<dbReference type="CDD" id="cd18577">
    <property type="entry name" value="ABC_6TM_Pgp_ABCB1_D1_like"/>
    <property type="match status" value="1"/>
</dbReference>
<accession>A0A072NUT9</accession>
<feature type="compositionally biased region" description="Basic and acidic residues" evidence="8">
    <location>
        <begin position="651"/>
        <end position="663"/>
    </location>
</feature>
<dbReference type="PROSITE" id="PS50929">
    <property type="entry name" value="ABC_TM1F"/>
    <property type="match status" value="2"/>
</dbReference>
<organism evidence="12 13">
    <name type="scientific">Exophiala aquamarina CBS 119918</name>
    <dbReference type="NCBI Taxonomy" id="1182545"/>
    <lineage>
        <taxon>Eukaryota</taxon>
        <taxon>Fungi</taxon>
        <taxon>Dikarya</taxon>
        <taxon>Ascomycota</taxon>
        <taxon>Pezizomycotina</taxon>
        <taxon>Eurotiomycetes</taxon>
        <taxon>Chaetothyriomycetidae</taxon>
        <taxon>Chaetothyriales</taxon>
        <taxon>Herpotrichiellaceae</taxon>
        <taxon>Exophiala</taxon>
    </lineage>
</organism>
<feature type="transmembrane region" description="Helical" evidence="9">
    <location>
        <begin position="810"/>
        <end position="836"/>
    </location>
</feature>
<feature type="transmembrane region" description="Helical" evidence="9">
    <location>
        <begin position="928"/>
        <end position="948"/>
    </location>
</feature>
<dbReference type="FunFam" id="3.40.50.300:FF:001471">
    <property type="entry name" value="P-loop containing nucleoside triphosphate hydrolase protein"/>
    <property type="match status" value="1"/>
</dbReference>
<feature type="domain" description="ABC transporter" evidence="10">
    <location>
        <begin position="1135"/>
        <end position="1393"/>
    </location>
</feature>
<dbReference type="InterPro" id="IPR011527">
    <property type="entry name" value="ABC1_TM_dom"/>
</dbReference>
<name>A0A072NUT9_9EURO</name>
<dbReference type="PROSITE" id="PS50893">
    <property type="entry name" value="ABC_TRANSPORTER_2"/>
    <property type="match status" value="2"/>
</dbReference>
<evidence type="ECO:0000256" key="5">
    <source>
        <dbReference type="ARBA" id="ARBA00022840"/>
    </source>
</evidence>
<dbReference type="Gene3D" id="3.40.50.300">
    <property type="entry name" value="P-loop containing nucleotide triphosphate hydrolases"/>
    <property type="match status" value="2"/>
</dbReference>
<evidence type="ECO:0000256" key="2">
    <source>
        <dbReference type="ARBA" id="ARBA00022448"/>
    </source>
</evidence>
<feature type="transmembrane region" description="Helical" evidence="9">
    <location>
        <begin position="1036"/>
        <end position="1058"/>
    </location>
</feature>
<feature type="transmembrane region" description="Helical" evidence="9">
    <location>
        <begin position="171"/>
        <end position="189"/>
    </location>
</feature>
<dbReference type="GO" id="GO:0090374">
    <property type="term" value="P:oligopeptide export from mitochondrion"/>
    <property type="evidence" value="ECO:0007669"/>
    <property type="project" value="TreeGrafter"/>
</dbReference>
<dbReference type="SUPFAM" id="SSF52540">
    <property type="entry name" value="P-loop containing nucleoside triphosphate hydrolases"/>
    <property type="match status" value="2"/>
</dbReference>
<feature type="domain" description="ABC transmembrane type-1" evidence="11">
    <location>
        <begin position="811"/>
        <end position="1096"/>
    </location>
</feature>
<dbReference type="GO" id="GO:0005743">
    <property type="term" value="C:mitochondrial inner membrane"/>
    <property type="evidence" value="ECO:0007669"/>
    <property type="project" value="TreeGrafter"/>
</dbReference>
<dbReference type="Proteomes" id="UP000027920">
    <property type="component" value="Unassembled WGS sequence"/>
</dbReference>
<keyword evidence="2" id="KW-0813">Transport</keyword>
<keyword evidence="5" id="KW-0067">ATP-binding</keyword>
<feature type="transmembrane region" description="Helical" evidence="9">
    <location>
        <begin position="848"/>
        <end position="869"/>
    </location>
</feature>
<feature type="domain" description="ABC transporter" evidence="10">
    <location>
        <begin position="375"/>
        <end position="614"/>
    </location>
</feature>
<dbReference type="Gene3D" id="1.20.1560.10">
    <property type="entry name" value="ABC transporter type 1, transmembrane domain"/>
    <property type="match status" value="2"/>
</dbReference>
<keyword evidence="7 9" id="KW-0472">Membrane</keyword>
<dbReference type="PROSITE" id="PS00211">
    <property type="entry name" value="ABC_TRANSPORTER_1"/>
    <property type="match status" value="2"/>
</dbReference>
<dbReference type="InterPro" id="IPR003593">
    <property type="entry name" value="AAA+_ATPase"/>
</dbReference>
<evidence type="ECO:0000256" key="6">
    <source>
        <dbReference type="ARBA" id="ARBA00022989"/>
    </source>
</evidence>
<evidence type="ECO:0000256" key="8">
    <source>
        <dbReference type="SAM" id="MobiDB-lite"/>
    </source>
</evidence>
<gene>
    <name evidence="12" type="ORF">A1O9_12535</name>
</gene>
<dbReference type="RefSeq" id="XP_013253976.1">
    <property type="nucleotide sequence ID" value="XM_013398522.1"/>
</dbReference>
<dbReference type="Pfam" id="PF00005">
    <property type="entry name" value="ABC_tran"/>
    <property type="match status" value="2"/>
</dbReference>
<dbReference type="CDD" id="cd18578">
    <property type="entry name" value="ABC_6TM_Pgp_ABCB1_D2_like"/>
    <property type="match status" value="1"/>
</dbReference>
<dbReference type="HOGENOM" id="CLU_000604_17_2_1"/>
<protein>
    <recommendedName>
        <fullName evidence="14">ATPase</fullName>
    </recommendedName>
</protein>
<feature type="transmembrane region" description="Helical" evidence="9">
    <location>
        <begin position="195"/>
        <end position="213"/>
    </location>
</feature>
<dbReference type="STRING" id="1182545.A0A072NUT9"/>
<evidence type="ECO:0000259" key="10">
    <source>
        <dbReference type="PROSITE" id="PS50893"/>
    </source>
</evidence>
<dbReference type="OrthoDB" id="6500128at2759"/>
<dbReference type="GO" id="GO:0016887">
    <property type="term" value="F:ATP hydrolysis activity"/>
    <property type="evidence" value="ECO:0007669"/>
    <property type="project" value="InterPro"/>
</dbReference>
<dbReference type="GO" id="GO:0015421">
    <property type="term" value="F:ABC-type oligopeptide transporter activity"/>
    <property type="evidence" value="ECO:0007669"/>
    <property type="project" value="TreeGrafter"/>
</dbReference>
<dbReference type="InterPro" id="IPR036640">
    <property type="entry name" value="ABC1_TM_sf"/>
</dbReference>
<dbReference type="Pfam" id="PF00664">
    <property type="entry name" value="ABC_membrane"/>
    <property type="match status" value="2"/>
</dbReference>
<keyword evidence="13" id="KW-1185">Reference proteome</keyword>
<evidence type="ECO:0000256" key="4">
    <source>
        <dbReference type="ARBA" id="ARBA00022741"/>
    </source>
</evidence>
<dbReference type="VEuPathDB" id="FungiDB:A1O9_12535"/>
<dbReference type="EMBL" id="AMGV01000024">
    <property type="protein sequence ID" value="KEF51386.1"/>
    <property type="molecule type" value="Genomic_DNA"/>
</dbReference>
<evidence type="ECO:0000313" key="12">
    <source>
        <dbReference type="EMBL" id="KEF51386.1"/>
    </source>
</evidence>
<dbReference type="PANTHER" id="PTHR43394">
    <property type="entry name" value="ATP-DEPENDENT PERMEASE MDL1, MITOCHONDRIAL"/>
    <property type="match status" value="1"/>
</dbReference>
<dbReference type="InterPro" id="IPR003439">
    <property type="entry name" value="ABC_transporter-like_ATP-bd"/>
</dbReference>
<sequence>MPLCCGMSAIDQDQHRGEQDLLQDHGQRGWHVLFAFTRRPHLLVLLPAILLSLAAGLLLPVTAIFLGRIFNNFSDFAAGKVDSTTFSHEILNSVYGFLALGVATFVLRGGLFNFWLQFGEMQAKCVREELFRALLEKDLEWYDLRTTGVETLLRRTHTQTQDLRIATSQPLGISISYLAQALAAIALAFYTNWKLSLVILASVPITVVGIAVISRRIQGNTERYEGNLTQAVRLATFAITNIVMIKCFNTKASAQRNYVDCVKAAAEHYLKLGFSHALQGGFARFISNAMFVQGFWYGGSQVQAGRTTAGRVITTFWSCVIAAKSFEGILPQGMILQKGRAAAFALEAVLGKVLKGRTDMVNAGGLTPHFCQGKIELRSVSFAYPSNPEHLVLRDCNFTFPAGQTTYLVGKSGCGKSTISSMLLRFYPPSCGTIFLDGLDIQTIDKTWLRNNITLVQQQCHLFDETIYTNIALGRRDSDRVTEDEIESCLHMAALETAVADLTEGSRTRVGVGGSSLSGGQKQRIALARAYLRDTPILILDEATSALDYSIRTTITRNIRHWRRGRTTIIITHDLEQIEAEDFVYVLGSGTVLRQGRQKDVTDLAKRFSVICRNSDFSESPSHQQDGVTYRVARPREAIKASTSTRRSSRRKDSFDTEFERADGSTVTRARVKPRGSGARQTFRQSIFLGMQGTLMSLKWASTARAKTLYPLPPPIPGFSIAEKDIRSIEWEMTSSDRRTIAPFMKRANSSNLDNKPLPIPLIGFTLPKRPKIIAISETNEDERVRPTESLLTILRTVLLDSDMKKRVKIAVALIATTGHAAMTPLFSWVVAQALATFFLGSGFKQKLLTYSLSMLGVAIFDGLCYFTMSYLLESVAQSWVDGLRFRAIYRILRQPMGWFDDDLHKSSSIVSALDRNAEEMKDIVSRYAALIVIATIMMLVGSIWSIITCWKLTFVTLAGAPVVYGLAKAFDMVSAHWENLTNMTSESIGLIFVETFVDIRTIRALTLESYFHKKYKFATQEAFTTGQRRAIFSGVFYGLSESTIHFLTAFMFWYGGFLAKRQEWSVEPILTVFALIVFCVSNAAAIMAYIPQINSATDTASRLLDLAWEPVHSHEDMGTFSLDVSDPSTLSGPIHFINQTFHYPTRQDAPALLRLNLTIPSGKCTAIVGESGSGNPTIASLILGLYPATADSIARSPTDSSWDPPSLTLSGRDIRTLNLPILRSMISIVPQTPVLIPGTVRENIIYGLEQASSLISASTIEAATQLAGIHSFIQSLPQGYATTVGEGGMGMSGGQAQRIVIARALIRNPRVLILDEATSALDDDSAKIIKASVVRLVREKNGHLTVIIVTHSKAMMSFADEVVVMEKGSVVEQGSYADLLARRGKLWEMLNASPHSG</sequence>
<proteinExistence type="predicted"/>
<dbReference type="FunFam" id="3.40.50.300:FF:000604">
    <property type="entry name" value="ABC transporter B family member 28"/>
    <property type="match status" value="1"/>
</dbReference>
<comment type="caution">
    <text evidence="12">The sequence shown here is derived from an EMBL/GenBank/DDBJ whole genome shotgun (WGS) entry which is preliminary data.</text>
</comment>
<feature type="transmembrane region" description="Helical" evidence="9">
    <location>
        <begin position="1070"/>
        <end position="1091"/>
    </location>
</feature>
<evidence type="ECO:0008006" key="14">
    <source>
        <dbReference type="Google" id="ProtNLM"/>
    </source>
</evidence>
<feature type="transmembrane region" description="Helical" evidence="9">
    <location>
        <begin position="90"/>
        <end position="116"/>
    </location>
</feature>
<feature type="region of interest" description="Disordered" evidence="8">
    <location>
        <begin position="637"/>
        <end position="678"/>
    </location>
</feature>
<dbReference type="PANTHER" id="PTHR43394:SF15">
    <property type="entry name" value="ALPHA-FACTOR-TRANSPORTING ATPASE"/>
    <property type="match status" value="1"/>
</dbReference>
<dbReference type="InterPro" id="IPR017871">
    <property type="entry name" value="ABC_transporter-like_CS"/>
</dbReference>
<keyword evidence="3 9" id="KW-0812">Transmembrane</keyword>
<dbReference type="GeneID" id="25287429"/>
<comment type="subcellular location">
    <subcellularLocation>
        <location evidence="1">Membrane</location>
        <topology evidence="1">Multi-pass membrane protein</topology>
    </subcellularLocation>
</comment>
<keyword evidence="6 9" id="KW-1133">Transmembrane helix</keyword>
<evidence type="ECO:0000256" key="1">
    <source>
        <dbReference type="ARBA" id="ARBA00004141"/>
    </source>
</evidence>
<evidence type="ECO:0000256" key="9">
    <source>
        <dbReference type="SAM" id="Phobius"/>
    </source>
</evidence>